<evidence type="ECO:0000256" key="1">
    <source>
        <dbReference type="ARBA" id="ARBA00004141"/>
    </source>
</evidence>
<keyword evidence="6 7" id="KW-0472">Membrane</keyword>
<evidence type="ECO:0000256" key="4">
    <source>
        <dbReference type="ARBA" id="ARBA00022692"/>
    </source>
</evidence>
<keyword evidence="9" id="KW-1185">Reference proteome</keyword>
<reference evidence="8 9" key="1">
    <citation type="journal article" date="2018" name="Mol. Biol. Evol.">
        <title>Analysis of the draft genome of the red seaweed Gracilariopsis chorda provides insights into genome size evolution in Rhodophyta.</title>
        <authorList>
            <person name="Lee J."/>
            <person name="Yang E.C."/>
            <person name="Graf L."/>
            <person name="Yang J.H."/>
            <person name="Qiu H."/>
            <person name="Zel Zion U."/>
            <person name="Chan C.X."/>
            <person name="Stephens T.G."/>
            <person name="Weber A.P.M."/>
            <person name="Boo G.H."/>
            <person name="Boo S.M."/>
            <person name="Kim K.M."/>
            <person name="Shin Y."/>
            <person name="Jung M."/>
            <person name="Lee S.J."/>
            <person name="Yim H.S."/>
            <person name="Lee J.H."/>
            <person name="Bhattacharya D."/>
            <person name="Yoon H.S."/>
        </authorList>
    </citation>
    <scope>NUCLEOTIDE SEQUENCE [LARGE SCALE GENOMIC DNA]</scope>
    <source>
        <strain evidence="8 9">SKKU-2015</strain>
        <tissue evidence="8">Whole body</tissue>
    </source>
</reference>
<comment type="similarity">
    <text evidence="2">Belongs to the EMC3 family.</text>
</comment>
<evidence type="ECO:0000256" key="6">
    <source>
        <dbReference type="ARBA" id="ARBA00023136"/>
    </source>
</evidence>
<dbReference type="Pfam" id="PF01956">
    <property type="entry name" value="EMC3_TMCO1"/>
    <property type="match status" value="1"/>
</dbReference>
<dbReference type="InterPro" id="IPR002809">
    <property type="entry name" value="EMC3/TMCO1"/>
</dbReference>
<dbReference type="OrthoDB" id="6745403at2759"/>
<evidence type="ECO:0000313" key="8">
    <source>
        <dbReference type="EMBL" id="PXF49028.1"/>
    </source>
</evidence>
<dbReference type="Proteomes" id="UP000247409">
    <property type="component" value="Unassembled WGS sequence"/>
</dbReference>
<dbReference type="SMART" id="SM01415">
    <property type="entry name" value="DUF106"/>
    <property type="match status" value="1"/>
</dbReference>
<dbReference type="STRING" id="448386.A0A2V3J3P1"/>
<proteinExistence type="inferred from homology"/>
<dbReference type="AlphaFoldDB" id="A0A2V3J3P1"/>
<evidence type="ECO:0000313" key="9">
    <source>
        <dbReference type="Proteomes" id="UP000247409"/>
    </source>
</evidence>
<organism evidence="8 9">
    <name type="scientific">Gracilariopsis chorda</name>
    <dbReference type="NCBI Taxonomy" id="448386"/>
    <lineage>
        <taxon>Eukaryota</taxon>
        <taxon>Rhodophyta</taxon>
        <taxon>Florideophyceae</taxon>
        <taxon>Rhodymeniophycidae</taxon>
        <taxon>Gracilariales</taxon>
        <taxon>Gracilariaceae</taxon>
        <taxon>Gracilariopsis</taxon>
    </lineage>
</organism>
<evidence type="ECO:0000256" key="5">
    <source>
        <dbReference type="ARBA" id="ARBA00022989"/>
    </source>
</evidence>
<accession>A0A2V3J3P1</accession>
<dbReference type="PANTHER" id="PTHR13116">
    <property type="entry name" value="ER MEMBRANE PROTEIN COMPLEX SUBUNIT 3"/>
    <property type="match status" value="1"/>
</dbReference>
<comment type="caution">
    <text evidence="8">The sequence shown here is derived from an EMBL/GenBank/DDBJ whole genome shotgun (WGS) entry which is preliminary data.</text>
</comment>
<comment type="subcellular location">
    <subcellularLocation>
        <location evidence="1">Membrane</location>
        <topology evidence="1">Multi-pass membrane protein</topology>
    </subcellularLocation>
</comment>
<keyword evidence="4 7" id="KW-0812">Transmembrane</keyword>
<dbReference type="InterPro" id="IPR008568">
    <property type="entry name" value="EMC3"/>
</dbReference>
<evidence type="ECO:0000256" key="2">
    <source>
        <dbReference type="ARBA" id="ARBA00005376"/>
    </source>
</evidence>
<protein>
    <recommendedName>
        <fullName evidence="3">ER membrane protein complex subunit 3</fullName>
    </recommendedName>
</protein>
<name>A0A2V3J3P1_9FLOR</name>
<gene>
    <name evidence="8" type="ORF">BWQ96_01166</name>
</gene>
<evidence type="ECO:0000256" key="3">
    <source>
        <dbReference type="ARBA" id="ARBA00020822"/>
    </source>
</evidence>
<sequence length="253" mass="28590">MDNTGETLDIHLDRSLQLWVLLPITIVTILMNLLKRNLLKLIVREPPTTLHKTRDANLLNRAQTFRKNCFAVSKIQFEARRYYFSQGKGPLYKPPVRASAMSPLMNPDSLANQVLSVVINIIPQMLLGVWARYTFAGVVVCRLPFTLTPRFRPMLQSGLDIASQSLDLRYVSSLSWYVLNLFGNAGLLSLVSTGSDYEDILVPNALSQISMNVAADKVFAQERAAIQKSTHSCRLDDFEQRVLLMPLDQFGKY</sequence>
<keyword evidence="5 7" id="KW-1133">Transmembrane helix</keyword>
<evidence type="ECO:0000256" key="7">
    <source>
        <dbReference type="SAM" id="Phobius"/>
    </source>
</evidence>
<dbReference type="GO" id="GO:0034975">
    <property type="term" value="P:protein folding in endoplasmic reticulum"/>
    <property type="evidence" value="ECO:0007669"/>
    <property type="project" value="TreeGrafter"/>
</dbReference>
<dbReference type="PANTHER" id="PTHR13116:SF5">
    <property type="entry name" value="ER MEMBRANE PROTEIN COMPLEX SUBUNIT 3"/>
    <property type="match status" value="1"/>
</dbReference>
<dbReference type="GO" id="GO:0072546">
    <property type="term" value="C:EMC complex"/>
    <property type="evidence" value="ECO:0007669"/>
    <property type="project" value="TreeGrafter"/>
</dbReference>
<feature type="transmembrane region" description="Helical" evidence="7">
    <location>
        <begin position="16"/>
        <end position="34"/>
    </location>
</feature>
<dbReference type="EMBL" id="NBIV01000009">
    <property type="protein sequence ID" value="PXF49028.1"/>
    <property type="molecule type" value="Genomic_DNA"/>
</dbReference>